<dbReference type="Proteomes" id="UP000823895">
    <property type="component" value="Unassembled WGS sequence"/>
</dbReference>
<evidence type="ECO:0000313" key="2">
    <source>
        <dbReference type="Proteomes" id="UP000823895"/>
    </source>
</evidence>
<sequence length="59" mass="6948">MLKDLLLFLLMIAGGTYGLWVMRKVDGFIKRSREEKAGIVRKTYAYIDRIKEEQEKRAV</sequence>
<name>A0A9D2P2T5_9FIRM</name>
<gene>
    <name evidence="1" type="ORF">H9756_01055</name>
</gene>
<reference evidence="1" key="2">
    <citation type="submission" date="2021-04" db="EMBL/GenBank/DDBJ databases">
        <authorList>
            <person name="Gilroy R."/>
        </authorList>
    </citation>
    <scope>NUCLEOTIDE SEQUENCE</scope>
    <source>
        <strain evidence="1">CHK165-2605</strain>
    </source>
</reference>
<proteinExistence type="predicted"/>
<protein>
    <submittedName>
        <fullName evidence="1">Uncharacterized protein</fullName>
    </submittedName>
</protein>
<accession>A0A9D2P2T5</accession>
<organism evidence="1 2">
    <name type="scientific">Candidatus Mediterraneibacter gallistercoris</name>
    <dbReference type="NCBI Taxonomy" id="2838671"/>
    <lineage>
        <taxon>Bacteria</taxon>
        <taxon>Bacillati</taxon>
        <taxon>Bacillota</taxon>
        <taxon>Clostridia</taxon>
        <taxon>Lachnospirales</taxon>
        <taxon>Lachnospiraceae</taxon>
        <taxon>Mediterraneibacter</taxon>
    </lineage>
</organism>
<evidence type="ECO:0000313" key="1">
    <source>
        <dbReference type="EMBL" id="HJC42266.1"/>
    </source>
</evidence>
<reference evidence="1" key="1">
    <citation type="journal article" date="2021" name="PeerJ">
        <title>Extensive microbial diversity within the chicken gut microbiome revealed by metagenomics and culture.</title>
        <authorList>
            <person name="Gilroy R."/>
            <person name="Ravi A."/>
            <person name="Getino M."/>
            <person name="Pursley I."/>
            <person name="Horton D.L."/>
            <person name="Alikhan N.F."/>
            <person name="Baker D."/>
            <person name="Gharbi K."/>
            <person name="Hall N."/>
            <person name="Watson M."/>
            <person name="Adriaenssens E.M."/>
            <person name="Foster-Nyarko E."/>
            <person name="Jarju S."/>
            <person name="Secka A."/>
            <person name="Antonio M."/>
            <person name="Oren A."/>
            <person name="Chaudhuri R.R."/>
            <person name="La Ragione R."/>
            <person name="Hildebrand F."/>
            <person name="Pallen M.J."/>
        </authorList>
    </citation>
    <scope>NUCLEOTIDE SEQUENCE</scope>
    <source>
        <strain evidence="1">CHK165-2605</strain>
    </source>
</reference>
<comment type="caution">
    <text evidence="1">The sequence shown here is derived from an EMBL/GenBank/DDBJ whole genome shotgun (WGS) entry which is preliminary data.</text>
</comment>
<dbReference type="AlphaFoldDB" id="A0A9D2P2T5"/>
<dbReference type="EMBL" id="DWWI01000022">
    <property type="protein sequence ID" value="HJC42266.1"/>
    <property type="molecule type" value="Genomic_DNA"/>
</dbReference>